<reference evidence="1" key="1">
    <citation type="submission" date="2018-06" db="EMBL/GenBank/DDBJ databases">
        <authorList>
            <person name="Zhirakovskaya E."/>
        </authorList>
    </citation>
    <scope>NUCLEOTIDE SEQUENCE</scope>
</reference>
<organism evidence="1">
    <name type="scientific">hydrothermal vent metagenome</name>
    <dbReference type="NCBI Taxonomy" id="652676"/>
    <lineage>
        <taxon>unclassified sequences</taxon>
        <taxon>metagenomes</taxon>
        <taxon>ecological metagenomes</taxon>
    </lineage>
</organism>
<protein>
    <submittedName>
        <fullName evidence="1">Uncharacterized protein</fullName>
    </submittedName>
</protein>
<dbReference type="EMBL" id="UOEN01000429">
    <property type="protein sequence ID" value="VAW18694.1"/>
    <property type="molecule type" value="Genomic_DNA"/>
</dbReference>
<accession>A0A3B0UDX6</accession>
<feature type="non-terminal residue" evidence="1">
    <location>
        <position position="227"/>
    </location>
</feature>
<gene>
    <name evidence="1" type="ORF">MNBD_BACTEROID05-58</name>
</gene>
<evidence type="ECO:0000313" key="1">
    <source>
        <dbReference type="EMBL" id="VAW18694.1"/>
    </source>
</evidence>
<sequence>MISLKRYKTGILLPIGISLLIHFLLLISSSSVFVSGGAQPSPRKKRVFKIKTLKSNIPKRVKVKHYVTSRKEILKFETPKLNTQQLESRNASLRKKSNKDLLKKKKILVNQGIVPDSMYFNEFLGIKKEEKGPDFKKERSTRKSILKASDLIGSNNFVKPDDVLVEISSDNEFYEKMPGFTPQLSSQFIDSTQGGGEAVFDSKLTGAVRPSQGRNDLKEYFVSNIDV</sequence>
<proteinExistence type="predicted"/>
<dbReference type="AlphaFoldDB" id="A0A3B0UDX6"/>
<name>A0A3B0UDX6_9ZZZZ</name>